<evidence type="ECO:0000256" key="1">
    <source>
        <dbReference type="SAM" id="MobiDB-lite"/>
    </source>
</evidence>
<organism evidence="2 3">
    <name type="scientific">Cylindrobasidium torrendii FP15055 ss-10</name>
    <dbReference type="NCBI Taxonomy" id="1314674"/>
    <lineage>
        <taxon>Eukaryota</taxon>
        <taxon>Fungi</taxon>
        <taxon>Dikarya</taxon>
        <taxon>Basidiomycota</taxon>
        <taxon>Agaricomycotina</taxon>
        <taxon>Agaricomycetes</taxon>
        <taxon>Agaricomycetidae</taxon>
        <taxon>Agaricales</taxon>
        <taxon>Marasmiineae</taxon>
        <taxon>Physalacriaceae</taxon>
        <taxon>Cylindrobasidium</taxon>
    </lineage>
</organism>
<accession>A0A0D7BQ79</accession>
<feature type="region of interest" description="Disordered" evidence="1">
    <location>
        <begin position="252"/>
        <end position="343"/>
    </location>
</feature>
<feature type="compositionally biased region" description="Basic residues" evidence="1">
    <location>
        <begin position="266"/>
        <end position="280"/>
    </location>
</feature>
<dbReference type="Proteomes" id="UP000054007">
    <property type="component" value="Unassembled WGS sequence"/>
</dbReference>
<feature type="compositionally biased region" description="Low complexity" evidence="1">
    <location>
        <begin position="281"/>
        <end position="297"/>
    </location>
</feature>
<dbReference type="AlphaFoldDB" id="A0A0D7BQ79"/>
<proteinExistence type="predicted"/>
<keyword evidence="3" id="KW-1185">Reference proteome</keyword>
<evidence type="ECO:0000313" key="3">
    <source>
        <dbReference type="Proteomes" id="UP000054007"/>
    </source>
</evidence>
<sequence>MPTSHLAVSKIVQLEGYSQQAIMQLIHHQCATSKGKVAEIKGNVPLFLSKGVPHTSSALQWPLAFTETWTRIHRFPRVANELPIIGAQLGRGTSSVVFLPSPSTSLSASLASFTPEPSTQRPSRYRLVCPACIQRVHASSCPSRHPRATFSVVFSAWTIISSGVHSLKAVLRLSPFTILNLHQPQQVYILICVCSHLFPSIIVSNHSTTCSLHLADCPLHQQNPSRFPEGVGRLLRLCRSLRVGDPLHSHLISSSRCPRPRLASKSSRRRNHHSGLRHPRSITSTLSPSSLLPTLRNRSGRPQSRLPPRLKNTSLSLWTSGLGPNPRKTSSPRPLATPTVARP</sequence>
<gene>
    <name evidence="2" type="ORF">CYLTODRAFT_469021</name>
</gene>
<dbReference type="EMBL" id="KN880451">
    <property type="protein sequence ID" value="KIY71746.1"/>
    <property type="molecule type" value="Genomic_DNA"/>
</dbReference>
<reference evidence="2 3" key="1">
    <citation type="journal article" date="2015" name="Fungal Genet. Biol.">
        <title>Evolution of novel wood decay mechanisms in Agaricales revealed by the genome sequences of Fistulina hepatica and Cylindrobasidium torrendii.</title>
        <authorList>
            <person name="Floudas D."/>
            <person name="Held B.W."/>
            <person name="Riley R."/>
            <person name="Nagy L.G."/>
            <person name="Koehler G."/>
            <person name="Ransdell A.S."/>
            <person name="Younus H."/>
            <person name="Chow J."/>
            <person name="Chiniquy J."/>
            <person name="Lipzen A."/>
            <person name="Tritt A."/>
            <person name="Sun H."/>
            <person name="Haridas S."/>
            <person name="LaButti K."/>
            <person name="Ohm R.A."/>
            <person name="Kues U."/>
            <person name="Blanchette R.A."/>
            <person name="Grigoriev I.V."/>
            <person name="Minto R.E."/>
            <person name="Hibbett D.S."/>
        </authorList>
    </citation>
    <scope>NUCLEOTIDE SEQUENCE [LARGE SCALE GENOMIC DNA]</scope>
    <source>
        <strain evidence="2 3">FP15055 ss-10</strain>
    </source>
</reference>
<name>A0A0D7BQ79_9AGAR</name>
<evidence type="ECO:0000313" key="2">
    <source>
        <dbReference type="EMBL" id="KIY71746.1"/>
    </source>
</evidence>
<protein>
    <submittedName>
        <fullName evidence="2">Uncharacterized protein</fullName>
    </submittedName>
</protein>